<feature type="domain" description="Lantibiotic dehydratase N-terminal" evidence="2">
    <location>
        <begin position="47"/>
        <end position="692"/>
    </location>
</feature>
<evidence type="ECO:0000259" key="3">
    <source>
        <dbReference type="Pfam" id="PF14028"/>
    </source>
</evidence>
<organism evidence="4 5">
    <name type="scientific">Microbacterium testaceum (strain StLB037)</name>
    <dbReference type="NCBI Taxonomy" id="979556"/>
    <lineage>
        <taxon>Bacteria</taxon>
        <taxon>Bacillati</taxon>
        <taxon>Actinomycetota</taxon>
        <taxon>Actinomycetes</taxon>
        <taxon>Micrococcales</taxon>
        <taxon>Microbacteriaceae</taxon>
        <taxon>Microbacterium</taxon>
    </lineage>
</organism>
<dbReference type="AlphaFoldDB" id="A0A1H0NJU4"/>
<proteinExistence type="predicted"/>
<evidence type="ECO:0000313" key="4">
    <source>
        <dbReference type="EMBL" id="SDO92685.1"/>
    </source>
</evidence>
<gene>
    <name evidence="4" type="ORF">SAMN04487788_1372</name>
</gene>
<protein>
    <submittedName>
        <fullName evidence="4">Thiopeptide-type bacteriocin biosynthesis domain-containing protein</fullName>
    </submittedName>
</protein>
<feature type="domain" description="Thiopeptide-type bacteriocin biosynthesis" evidence="3">
    <location>
        <begin position="778"/>
        <end position="1019"/>
    </location>
</feature>
<dbReference type="InterPro" id="IPR006827">
    <property type="entry name" value="Lant_deHydtase_N"/>
</dbReference>
<dbReference type="Proteomes" id="UP000186456">
    <property type="component" value="Unassembled WGS sequence"/>
</dbReference>
<evidence type="ECO:0000256" key="1">
    <source>
        <dbReference type="SAM" id="MobiDB-lite"/>
    </source>
</evidence>
<dbReference type="Pfam" id="PF04738">
    <property type="entry name" value="Lant_dehydr_N"/>
    <property type="match status" value="1"/>
</dbReference>
<sequence>MIAPRPTHGYRAHDRFVVRTPLWSRSRFSALSSYESLRAAIPQLLSDDRIVAALSTASPRLVDQLRRLHEAAPFSSDERKELGALRSLRKYLLRMSNRPTPFGLFAGVALGTFGAHTDLRLEDDPIGRVEAFADFAWLMAFATSLSTGGGARRLPLAVNPYAQQIAGRLDVAQSNVFGTSVSNHVDLLVTTPVQQALTAAAEGASADEVVELLRAAHPGIAPETIEGLVDTLLTQGVLYPAVVPSLIPGNEGVPILDALTRGGAEFRVERGELDRILSSLSAVRDIEGLNATLPTARSSQSALLSDFSDSTVTVNAGLALASATLSEKVARRVEDVADVLVRTSFFPPRPASIVEYEQHFLERYGVGGEVPVLELLSASRGLEAPAGYQLPLRTYPLPGFPAPTDSAGASALLGAYTAALLSGTPLELTDDILTAYETEDTRPPSASFDLFVRVLARSAAHVDRGDFDLAVLPEGLALGGRSTGRFTGVLDDAADLVDAMLARESRHSAPDTRLVLLRYLPDKARMANVARTSAPSLDVLDVGVASDTSTGMSLADVLVGNDGSSFYLVDRRRGDRVRFVENHMLSPLSAPNVIRLLIELSRDGLRGFNIFDWGRLSGAPYLPRVVRNRVIFSPARWNIHPALLAAAEGSVGFASTLRATRDELRMPARVTLVRDDNRLPLDLDAEIDVAILAEEQSRALTSGTALVFEESLDADEDDRDGGHPGLVTDPAGASFAHELVVSVALPAPEESESPHRHPSARRTAPAGIRTSQEWDPRWVCIDVQASLADLELVLSSHLGLLLEATRSLRDRWFFVRYPLPGHALRIRLRARTPRHLDRLRTAVARWADALVAQRVVRESSLTGYVPEFQRYGGEALYVKALPVFEATSRLAIALAAARATATPSEASDDVVGVALLAHLHEAIGVSHSALGVEPSTDASFRRFYRENRPALLSALRDPGEALRSVGFAETAELRLALDECRATLRAFAEAFRREHGVDDLAAAAATIMHMTFNRVYPIGNAIEPRALGLWALTAEAAARRERAFADIEPPHTDTRESVR</sequence>
<dbReference type="Pfam" id="PF14028">
    <property type="entry name" value="Lant_dehydr_C"/>
    <property type="match status" value="1"/>
</dbReference>
<accession>A0A1H0NJU4</accession>
<dbReference type="EMBL" id="FNJN01000003">
    <property type="protein sequence ID" value="SDO92685.1"/>
    <property type="molecule type" value="Genomic_DNA"/>
</dbReference>
<dbReference type="NCBIfam" id="TIGR03891">
    <property type="entry name" value="thiopep_ocin"/>
    <property type="match status" value="1"/>
</dbReference>
<name>A0A1H0NJU4_MICTS</name>
<dbReference type="InterPro" id="IPR023809">
    <property type="entry name" value="Thiopep_bacteriocin_synth_dom"/>
</dbReference>
<evidence type="ECO:0000259" key="2">
    <source>
        <dbReference type="Pfam" id="PF04738"/>
    </source>
</evidence>
<evidence type="ECO:0000313" key="5">
    <source>
        <dbReference type="Proteomes" id="UP000186456"/>
    </source>
</evidence>
<feature type="region of interest" description="Disordered" evidence="1">
    <location>
        <begin position="748"/>
        <end position="768"/>
    </location>
</feature>
<reference evidence="4 5" key="1">
    <citation type="submission" date="2016-10" db="EMBL/GenBank/DDBJ databases">
        <authorList>
            <person name="de Groot N.N."/>
        </authorList>
    </citation>
    <scope>NUCLEOTIDE SEQUENCE [LARGE SCALE GENOMIC DNA]</scope>
    <source>
        <strain evidence="4 5">StLB037</strain>
    </source>
</reference>